<keyword evidence="8" id="KW-1185">Reference proteome</keyword>
<keyword evidence="3 6" id="KW-0812">Transmembrane</keyword>
<gene>
    <name evidence="7" type="ORF">I6I38_07690</name>
</gene>
<protein>
    <recommendedName>
        <fullName evidence="6">Probable membrane transporter protein</fullName>
    </recommendedName>
</protein>
<dbReference type="Pfam" id="PF01925">
    <property type="entry name" value="TauE"/>
    <property type="match status" value="1"/>
</dbReference>
<comment type="similarity">
    <text evidence="2 6">Belongs to the 4-toluene sulfonate uptake permease (TSUP) (TC 2.A.102) family.</text>
</comment>
<keyword evidence="6" id="KW-1003">Cell membrane</keyword>
<evidence type="ECO:0000313" key="7">
    <source>
        <dbReference type="EMBL" id="QQU56861.1"/>
    </source>
</evidence>
<evidence type="ECO:0000256" key="2">
    <source>
        <dbReference type="ARBA" id="ARBA00009142"/>
    </source>
</evidence>
<keyword evidence="5 6" id="KW-0472">Membrane</keyword>
<dbReference type="PANTHER" id="PTHR43483:SF3">
    <property type="entry name" value="MEMBRANE TRANSPORTER PROTEIN HI_0806-RELATED"/>
    <property type="match status" value="1"/>
</dbReference>
<evidence type="ECO:0000313" key="8">
    <source>
        <dbReference type="Proteomes" id="UP000595237"/>
    </source>
</evidence>
<proteinExistence type="inferred from homology"/>
<feature type="transmembrane region" description="Helical" evidence="6">
    <location>
        <begin position="126"/>
        <end position="146"/>
    </location>
</feature>
<sequence>MILKPMIALLLLFFVALGAGVLSGVVGTGSSLIMLPVLVATYGPRIAVPVMAIASLFGNIGRVIVWWHEIRWRPVFAYSLAGVPAAVLGAHTLLTISPGTVEVFLAAFFLAMIPLRRLIRRSNLHLNLWHMSFAGAIVGFLTGFVLSTGPLSVPVFTGYGMSGGVFLGSEAASAILLYAGKLATFGISGALAQPVLTHGLAIGIALFVGSMIAKRLVQKLQTHTFELLIDAVLVAGAVGMILALK</sequence>
<reference evidence="7 8" key="1">
    <citation type="submission" date="2021-01" db="EMBL/GenBank/DDBJ databases">
        <title>FDA dAtabase for Regulatory Grade micrObial Sequences (FDA-ARGOS): Supporting development and validation of Infectious Disease Dx tests.</title>
        <authorList>
            <person name="Blissenbach B."/>
            <person name="Krut O."/>
            <person name="Tallon L."/>
            <person name="Sadzewicz L."/>
            <person name="Zhao X."/>
            <person name="Boylan J."/>
            <person name="Ott S."/>
            <person name="Bowen H."/>
            <person name="Vavikolanu K."/>
            <person name="Mehta A."/>
            <person name="Aluvathingal J."/>
            <person name="Nadendla S."/>
            <person name="Yan Y."/>
            <person name="Sichtig H."/>
        </authorList>
    </citation>
    <scope>NUCLEOTIDE SEQUENCE [LARGE SCALE GENOMIC DNA]</scope>
    <source>
        <strain evidence="7 8">FDAARGOS_1081</strain>
    </source>
</reference>
<dbReference type="PANTHER" id="PTHR43483">
    <property type="entry name" value="MEMBRANE TRANSPORTER PROTEIN HI_0806-RELATED"/>
    <property type="match status" value="1"/>
</dbReference>
<dbReference type="Proteomes" id="UP000595237">
    <property type="component" value="Chromosome"/>
</dbReference>
<evidence type="ECO:0000256" key="1">
    <source>
        <dbReference type="ARBA" id="ARBA00004141"/>
    </source>
</evidence>
<feature type="transmembrane region" description="Helical" evidence="6">
    <location>
        <begin position="100"/>
        <end position="119"/>
    </location>
</feature>
<comment type="subcellular location">
    <subcellularLocation>
        <location evidence="6">Cell membrane</location>
        <topology evidence="6">Multi-pass membrane protein</topology>
    </subcellularLocation>
    <subcellularLocation>
        <location evidence="1">Membrane</location>
        <topology evidence="1">Multi-pass membrane protein</topology>
    </subcellularLocation>
</comment>
<accession>A0ABX7D935</accession>
<feature type="transmembrane region" description="Helical" evidence="6">
    <location>
        <begin position="75"/>
        <end position="94"/>
    </location>
</feature>
<evidence type="ECO:0000256" key="4">
    <source>
        <dbReference type="ARBA" id="ARBA00022989"/>
    </source>
</evidence>
<evidence type="ECO:0000256" key="6">
    <source>
        <dbReference type="RuleBase" id="RU363041"/>
    </source>
</evidence>
<feature type="transmembrane region" description="Helical" evidence="6">
    <location>
        <begin position="225"/>
        <end position="244"/>
    </location>
</feature>
<feature type="transmembrane region" description="Helical" evidence="6">
    <location>
        <begin position="158"/>
        <end position="179"/>
    </location>
</feature>
<keyword evidence="4 6" id="KW-1133">Transmembrane helix</keyword>
<name>A0ABX7D935_SERLI</name>
<evidence type="ECO:0000256" key="3">
    <source>
        <dbReference type="ARBA" id="ARBA00022692"/>
    </source>
</evidence>
<dbReference type="InterPro" id="IPR002781">
    <property type="entry name" value="TM_pro_TauE-like"/>
</dbReference>
<feature type="transmembrane region" description="Helical" evidence="6">
    <location>
        <begin position="47"/>
        <end position="68"/>
    </location>
</feature>
<dbReference type="EMBL" id="CP068148">
    <property type="protein sequence ID" value="QQU56861.1"/>
    <property type="molecule type" value="Genomic_DNA"/>
</dbReference>
<organism evidence="7 8">
    <name type="scientific">Serratia liquefaciens</name>
    <dbReference type="NCBI Taxonomy" id="614"/>
    <lineage>
        <taxon>Bacteria</taxon>
        <taxon>Pseudomonadati</taxon>
        <taxon>Pseudomonadota</taxon>
        <taxon>Gammaproteobacteria</taxon>
        <taxon>Enterobacterales</taxon>
        <taxon>Yersiniaceae</taxon>
        <taxon>Serratia</taxon>
    </lineage>
</organism>
<evidence type="ECO:0000256" key="5">
    <source>
        <dbReference type="ARBA" id="ARBA00023136"/>
    </source>
</evidence>
<feature type="transmembrane region" description="Helical" evidence="6">
    <location>
        <begin position="191"/>
        <end position="213"/>
    </location>
</feature>